<feature type="transmembrane region" description="Helical" evidence="1">
    <location>
        <begin position="86"/>
        <end position="108"/>
    </location>
</feature>
<feature type="transmembrane region" description="Helical" evidence="1">
    <location>
        <begin position="20"/>
        <end position="40"/>
    </location>
</feature>
<feature type="transmembrane region" description="Helical" evidence="1">
    <location>
        <begin position="258"/>
        <end position="280"/>
    </location>
</feature>
<feature type="transmembrane region" description="Helical" evidence="1">
    <location>
        <begin position="60"/>
        <end position="79"/>
    </location>
</feature>
<proteinExistence type="predicted"/>
<keyword evidence="1" id="KW-0472">Membrane</keyword>
<reference evidence="2 3" key="1">
    <citation type="journal article" date="2016" name="Nat. Commun.">
        <title>Thousands of microbial genomes shed light on interconnected biogeochemical processes in an aquifer system.</title>
        <authorList>
            <person name="Anantharaman K."/>
            <person name="Brown C.T."/>
            <person name="Hug L.A."/>
            <person name="Sharon I."/>
            <person name="Castelle C.J."/>
            <person name="Probst A.J."/>
            <person name="Thomas B.C."/>
            <person name="Singh A."/>
            <person name="Wilkins M.J."/>
            <person name="Karaoz U."/>
            <person name="Brodie E.L."/>
            <person name="Williams K.H."/>
            <person name="Hubbard S.S."/>
            <person name="Banfield J.F."/>
        </authorList>
    </citation>
    <scope>NUCLEOTIDE SEQUENCE [LARGE SCALE GENOMIC DNA]</scope>
</reference>
<feature type="transmembrane region" description="Helical" evidence="1">
    <location>
        <begin position="155"/>
        <end position="174"/>
    </location>
</feature>
<organism evidence="2 3">
    <name type="scientific">Candidatus Edwardsbacteria bacterium GWF2_54_11</name>
    <dbReference type="NCBI Taxonomy" id="1817851"/>
    <lineage>
        <taxon>Bacteria</taxon>
        <taxon>Candidatus Edwardsiibacteriota</taxon>
    </lineage>
</organism>
<dbReference type="Proteomes" id="UP000177230">
    <property type="component" value="Unassembled WGS sequence"/>
</dbReference>
<dbReference type="AlphaFoldDB" id="A0A1F5RHD8"/>
<name>A0A1F5RHD8_9BACT</name>
<accession>A0A1F5RHD8</accession>
<evidence type="ECO:0000313" key="2">
    <source>
        <dbReference type="EMBL" id="OGF13754.1"/>
    </source>
</evidence>
<sequence>MNNKNITAFGTPFERIFMGLLSIATGIILIFLAVNGPLFLHQIKYRTAEILNNQLIGQDLVNLFLLSVILIAGGATLFLKKQISKYLLIITPLYLISYVLSYTIGWEWSSPEYSGNSQGYTFYFLFILIASLLILLYSISIFPKKVESRFKKKPLIIYSVLFSFFLLVFASMWVKEVLEVMATGTARAYDIAPTAFWVVRIFDLGFSIPLGLVSVYLLWTRPNTTYSIQFLFYGFFLTMILAVNAMGLVMYFNHDPTFMMRDLVVFIILALIVFIGFVYIHKNYRVIADK</sequence>
<keyword evidence="1" id="KW-0812">Transmembrane</keyword>
<evidence type="ECO:0000256" key="1">
    <source>
        <dbReference type="SAM" id="Phobius"/>
    </source>
</evidence>
<dbReference type="EMBL" id="MFFM01000013">
    <property type="protein sequence ID" value="OGF13754.1"/>
    <property type="molecule type" value="Genomic_DNA"/>
</dbReference>
<gene>
    <name evidence="2" type="ORF">A2024_11165</name>
</gene>
<comment type="caution">
    <text evidence="2">The sequence shown here is derived from an EMBL/GenBank/DDBJ whole genome shotgun (WGS) entry which is preliminary data.</text>
</comment>
<feature type="transmembrane region" description="Helical" evidence="1">
    <location>
        <begin position="120"/>
        <end position="143"/>
    </location>
</feature>
<keyword evidence="1" id="KW-1133">Transmembrane helix</keyword>
<evidence type="ECO:0000313" key="3">
    <source>
        <dbReference type="Proteomes" id="UP000177230"/>
    </source>
</evidence>
<feature type="transmembrane region" description="Helical" evidence="1">
    <location>
        <begin position="230"/>
        <end position="252"/>
    </location>
</feature>
<protein>
    <submittedName>
        <fullName evidence="2">Uncharacterized protein</fullName>
    </submittedName>
</protein>
<feature type="transmembrane region" description="Helical" evidence="1">
    <location>
        <begin position="194"/>
        <end position="218"/>
    </location>
</feature>